<organism evidence="1 2">
    <name type="scientific">Hyalomma asiaticum</name>
    <name type="common">Tick</name>
    <dbReference type="NCBI Taxonomy" id="266040"/>
    <lineage>
        <taxon>Eukaryota</taxon>
        <taxon>Metazoa</taxon>
        <taxon>Ecdysozoa</taxon>
        <taxon>Arthropoda</taxon>
        <taxon>Chelicerata</taxon>
        <taxon>Arachnida</taxon>
        <taxon>Acari</taxon>
        <taxon>Parasitiformes</taxon>
        <taxon>Ixodida</taxon>
        <taxon>Ixodoidea</taxon>
        <taxon>Ixodidae</taxon>
        <taxon>Hyalomminae</taxon>
        <taxon>Hyalomma</taxon>
    </lineage>
</organism>
<proteinExistence type="predicted"/>
<reference evidence="1" key="1">
    <citation type="submission" date="2020-05" db="EMBL/GenBank/DDBJ databases">
        <title>Large-scale comparative analyses of tick genomes elucidate their genetic diversity and vector capacities.</title>
        <authorList>
            <person name="Jia N."/>
            <person name="Wang J."/>
            <person name="Shi W."/>
            <person name="Du L."/>
            <person name="Sun Y."/>
            <person name="Zhan W."/>
            <person name="Jiang J."/>
            <person name="Wang Q."/>
            <person name="Zhang B."/>
            <person name="Ji P."/>
            <person name="Sakyi L.B."/>
            <person name="Cui X."/>
            <person name="Yuan T."/>
            <person name="Jiang B."/>
            <person name="Yang W."/>
            <person name="Lam T.T.-Y."/>
            <person name="Chang Q."/>
            <person name="Ding S."/>
            <person name="Wang X."/>
            <person name="Zhu J."/>
            <person name="Ruan X."/>
            <person name="Zhao L."/>
            <person name="Wei J."/>
            <person name="Que T."/>
            <person name="Du C."/>
            <person name="Cheng J."/>
            <person name="Dai P."/>
            <person name="Han X."/>
            <person name="Huang E."/>
            <person name="Gao Y."/>
            <person name="Liu J."/>
            <person name="Shao H."/>
            <person name="Ye R."/>
            <person name="Li L."/>
            <person name="Wei W."/>
            <person name="Wang X."/>
            <person name="Wang C."/>
            <person name="Yang T."/>
            <person name="Huo Q."/>
            <person name="Li W."/>
            <person name="Guo W."/>
            <person name="Chen H."/>
            <person name="Zhou L."/>
            <person name="Ni X."/>
            <person name="Tian J."/>
            <person name="Zhou Y."/>
            <person name="Sheng Y."/>
            <person name="Liu T."/>
            <person name="Pan Y."/>
            <person name="Xia L."/>
            <person name="Li J."/>
            <person name="Zhao F."/>
            <person name="Cao W."/>
        </authorList>
    </citation>
    <scope>NUCLEOTIDE SEQUENCE</scope>
    <source>
        <strain evidence="1">Hyas-2018</strain>
    </source>
</reference>
<comment type="caution">
    <text evidence="1">The sequence shown here is derived from an EMBL/GenBank/DDBJ whole genome shotgun (WGS) entry which is preliminary data.</text>
</comment>
<keyword evidence="2" id="KW-1185">Reference proteome</keyword>
<sequence length="552" mass="62102">MAGVIGEPYYGDGDKDYEWVGWENWTFYRNFVAPGNIRSSRNVKLVAHGIDTACTVTLNGNDALSTSDMFVRYEVDVTTMLRRNNSIVVSCESPVAYALRKHEVQVNMSSPVQPLCPPEEQRGQCHVNMIRKMPCSFGWDWGPAFPSTGIWKPIELVAFNQAFIQDVTVTTTLKRGTNFKADRWRINVGVFFKLSQRARRHGTISISLDDTVLHSSLVHFTKLRNRGKSQGDYAGKAAVPVDIPQAIQIERWWPSGYGNQKLYRLNVSMSVDGERCDKVIRFGFRTVDLVEDVILHFYDYWENAWDPANYPIPRFMSEFGLLSHPSVETMKQVAPDSTLVFPFSPFLETRQHHSGGRTELERSLSLYFGLVPSSDVNGTEYGYAMVSYLSQPAASSLDAFTVSLYSLWNSSSCSSKECFLWSKLEDTLTGSFLAPEAYVLPVLLGDASLMQATVKVTSVTGPSYERNEYTYRVDLSTDNVAPFVWLDPQAMSGRFSDNGFLLREPAKTVQFRTSENVTADQLREAIAIYTISDCTFKEACPMKGSVDNKTVT</sequence>
<evidence type="ECO:0000313" key="2">
    <source>
        <dbReference type="Proteomes" id="UP000821845"/>
    </source>
</evidence>
<accession>A0ACB7S6G6</accession>
<dbReference type="EMBL" id="CM023485">
    <property type="protein sequence ID" value="KAH6929667.1"/>
    <property type="molecule type" value="Genomic_DNA"/>
</dbReference>
<evidence type="ECO:0000313" key="1">
    <source>
        <dbReference type="EMBL" id="KAH6929667.1"/>
    </source>
</evidence>
<dbReference type="Proteomes" id="UP000821845">
    <property type="component" value="Chromosome 5"/>
</dbReference>
<name>A0ACB7S6G6_HYAAI</name>
<gene>
    <name evidence="1" type="ORF">HPB50_003808</name>
</gene>
<protein>
    <submittedName>
        <fullName evidence="1">Uncharacterized protein</fullName>
    </submittedName>
</protein>